<dbReference type="CDD" id="cd18793">
    <property type="entry name" value="SF2_C_SNF"/>
    <property type="match status" value="1"/>
</dbReference>
<keyword evidence="8" id="KW-0067">ATP-binding</keyword>
<comment type="caution">
    <text evidence="8">The sequence shown here is derived from an EMBL/GenBank/DDBJ whole genome shotgun (WGS) entry which is preliminary data.</text>
</comment>
<dbReference type="PROSITE" id="PS51192">
    <property type="entry name" value="HELICASE_ATP_BIND_1"/>
    <property type="match status" value="1"/>
</dbReference>
<evidence type="ECO:0000256" key="1">
    <source>
        <dbReference type="ARBA" id="ARBA00022801"/>
    </source>
</evidence>
<dbReference type="InterPro" id="IPR038718">
    <property type="entry name" value="SNF2-like_sf"/>
</dbReference>
<evidence type="ECO:0000259" key="7">
    <source>
        <dbReference type="PROSITE" id="PS51344"/>
    </source>
</evidence>
<keyword evidence="2" id="KW-0863">Zinc-finger</keyword>
<dbReference type="PROSITE" id="PS51194">
    <property type="entry name" value="HELICASE_CTER"/>
    <property type="match status" value="1"/>
</dbReference>
<keyword evidence="8" id="KW-0547">Nucleotide-binding</keyword>
<dbReference type="GO" id="GO:0004386">
    <property type="term" value="F:helicase activity"/>
    <property type="evidence" value="ECO:0007669"/>
    <property type="project" value="UniProtKB-KW"/>
</dbReference>
<dbReference type="GO" id="GO:0005524">
    <property type="term" value="F:ATP binding"/>
    <property type="evidence" value="ECO:0007669"/>
    <property type="project" value="InterPro"/>
</dbReference>
<dbReference type="EMBL" id="VTEG01000006">
    <property type="protein sequence ID" value="TYR99259.1"/>
    <property type="molecule type" value="Genomic_DNA"/>
</dbReference>
<dbReference type="InterPro" id="IPR000330">
    <property type="entry name" value="SNF2_N"/>
</dbReference>
<dbReference type="InterPro" id="IPR049730">
    <property type="entry name" value="SNF2/RAD54-like_C"/>
</dbReference>
<keyword evidence="2" id="KW-0479">Metal-binding</keyword>
<gene>
    <name evidence="8" type="ORF">FZC84_10905</name>
</gene>
<dbReference type="InterPro" id="IPR014001">
    <property type="entry name" value="Helicase_ATP-bd"/>
</dbReference>
<dbReference type="GO" id="GO:0008270">
    <property type="term" value="F:zinc ion binding"/>
    <property type="evidence" value="ECO:0007669"/>
    <property type="project" value="UniProtKB-KW"/>
</dbReference>
<keyword evidence="1" id="KW-0378">Hydrolase</keyword>
<accession>A0A5D4MBC9</accession>
<evidence type="ECO:0000313" key="8">
    <source>
        <dbReference type="EMBL" id="TYR99259.1"/>
    </source>
</evidence>
<dbReference type="Pfam" id="PF00271">
    <property type="entry name" value="Helicase_C"/>
    <property type="match status" value="1"/>
</dbReference>
<feature type="domain" description="SWIM-type" evidence="4">
    <location>
        <begin position="51"/>
        <end position="90"/>
    </location>
</feature>
<dbReference type="Pfam" id="PF00176">
    <property type="entry name" value="SNF2-rel_dom"/>
    <property type="match status" value="1"/>
</dbReference>
<dbReference type="Gene3D" id="3.40.50.10810">
    <property type="entry name" value="Tandem AAA-ATPase domain"/>
    <property type="match status" value="1"/>
</dbReference>
<dbReference type="InterPro" id="IPR027417">
    <property type="entry name" value="P-loop_NTPase"/>
</dbReference>
<sequence>MNIKMTTKIITEKCGSVSFKRGEAYFKKNAVEITENHDAACKAIVKSSEDFHVTISRTSSGEIHTACTCPKLSSFTLECQHVAAVLIALKERQSGEDNLSEGFLTLFENKKKSSGHKRHFETRNVMDVEFTLKPFRTTEGQYLFSIKLMINRRPVSDIRSFLKRVRDGQTYQVSRDFMYDPHVYCFSRETNDVITQLIRVVHDEKVYREEHSQEQELKELLLIPPTSWQYLQPLLQGSEDVIINDAGQLFNGLAISENLLPLQFTFDDDEGNYYLKVRGLQWMVVFLSYSAVFCEGEIYPLPLEDCTRLAEIKVMLERSGASKIRIPPSRIGYFLEKVAVDLKKLGIVEISGSLRKKYMTTPLVAKLYLDRVKNRLLAGLEFQYENIVINPLEAKAVPTGHMLVRDTEKEKEILSLMEDSSFAKTEGGYILHNEELEYEFLYYMVPKLKKLAGIYATTAVRNRLAPRKTAPKIRVKVKRDRMNWLEFKFDMDGIPEREVHELLSALQEQRKYYRLQSGSLLSLETKEIQEIQRFLRNSQADHIDFAKGLALPMDQCLDLLDHIDSSEVFRIEKSFRELLASLRQPGSLSFEIPDNLAAILRDYQKEGYRWMKTLAHYGFGGILADDMGLGKTIQSIAFIQSILPAIREHDSPALIVCPSSLTYNWLAEFRKFTPSIHAVVLDGNKKQRQALQKDFRDTDVIIISYPLLRRDIQWFEKQAFSVVFFDEAQNFKNPVTQTARSAKKIDAAHRFALSGTPIENSIEELWSIYHVVFPQLFQGLKDYSQLTRKTIARRIEPFMLRRVKEDVLAELPAKMESRESIELLPEQKKLYAAYLAKLKHDTLKHLDKDTLRKNKIKILAGITRLRQICCHPSLFVEGYKGDSAKLQQLLSILEDSKESGRRVLIFSQFTRMLDLIGRELAGSGVPFFYLDGNTPSQERIQLCSRYNDGERDVFLISLKAGGTGLNLHSADTVILYDTWWNPAVEEQAADRAHRMGQKNTVQVIKLVARGTIEEKMNELQEKKRHMVEELIDSQEKKETALTEEDIKEILNI</sequence>
<evidence type="ECO:0000256" key="3">
    <source>
        <dbReference type="SAM" id="Coils"/>
    </source>
</evidence>
<dbReference type="RefSeq" id="WP_148953867.1">
    <property type="nucleotide sequence ID" value="NZ_VTEG01000006.1"/>
</dbReference>
<feature type="coiled-coil region" evidence="3">
    <location>
        <begin position="1009"/>
        <end position="1036"/>
    </location>
</feature>
<dbReference type="GO" id="GO:0016787">
    <property type="term" value="F:hydrolase activity"/>
    <property type="evidence" value="ECO:0007669"/>
    <property type="project" value="UniProtKB-KW"/>
</dbReference>
<dbReference type="Pfam" id="PF08455">
    <property type="entry name" value="SNF2_assoc"/>
    <property type="match status" value="1"/>
</dbReference>
<dbReference type="PROSITE" id="PS50966">
    <property type="entry name" value="ZF_SWIM"/>
    <property type="match status" value="1"/>
</dbReference>
<feature type="domain" description="Helicase C-terminal" evidence="6">
    <location>
        <begin position="885"/>
        <end position="1047"/>
    </location>
</feature>
<evidence type="ECO:0000259" key="4">
    <source>
        <dbReference type="PROSITE" id="PS50966"/>
    </source>
</evidence>
<dbReference type="PROSITE" id="PS51344">
    <property type="entry name" value="HTH_TFE_IIE"/>
    <property type="match status" value="1"/>
</dbReference>
<dbReference type="SUPFAM" id="SSF52540">
    <property type="entry name" value="P-loop containing nucleoside triphosphate hydrolases"/>
    <property type="match status" value="2"/>
</dbReference>
<dbReference type="InterPro" id="IPR013663">
    <property type="entry name" value="Helicase_SWF/SNF/SWI_bac"/>
</dbReference>
<dbReference type="Proteomes" id="UP000325182">
    <property type="component" value="Unassembled WGS sequence"/>
</dbReference>
<dbReference type="SMART" id="SM00487">
    <property type="entry name" value="DEXDc"/>
    <property type="match status" value="1"/>
</dbReference>
<dbReference type="InterPro" id="IPR017919">
    <property type="entry name" value="TFIIE/TFIIEa_HTH"/>
</dbReference>
<keyword evidence="8" id="KW-0347">Helicase</keyword>
<name>A0A5D4MBC9_9BACI</name>
<dbReference type="AlphaFoldDB" id="A0A5D4MBC9"/>
<dbReference type="SMART" id="SM00490">
    <property type="entry name" value="HELICc"/>
    <property type="match status" value="1"/>
</dbReference>
<feature type="domain" description="HTH TFE/IIEalpha-type" evidence="7">
    <location>
        <begin position="1000"/>
        <end position="1052"/>
    </location>
</feature>
<feature type="domain" description="Helicase ATP-binding" evidence="5">
    <location>
        <begin position="612"/>
        <end position="775"/>
    </location>
</feature>
<evidence type="ECO:0000313" key="9">
    <source>
        <dbReference type="Proteomes" id="UP000325182"/>
    </source>
</evidence>
<dbReference type="InterPro" id="IPR001650">
    <property type="entry name" value="Helicase_C-like"/>
</dbReference>
<keyword evidence="2" id="KW-0862">Zinc</keyword>
<proteinExistence type="predicted"/>
<evidence type="ECO:0000259" key="5">
    <source>
        <dbReference type="PROSITE" id="PS51192"/>
    </source>
</evidence>
<dbReference type="InterPro" id="IPR007527">
    <property type="entry name" value="Znf_SWIM"/>
</dbReference>
<evidence type="ECO:0000256" key="2">
    <source>
        <dbReference type="PROSITE-ProRule" id="PRU00325"/>
    </source>
</evidence>
<organism evidence="8 9">
    <name type="scientific">Rossellomorea vietnamensis</name>
    <dbReference type="NCBI Taxonomy" id="218284"/>
    <lineage>
        <taxon>Bacteria</taxon>
        <taxon>Bacillati</taxon>
        <taxon>Bacillota</taxon>
        <taxon>Bacilli</taxon>
        <taxon>Bacillales</taxon>
        <taxon>Bacillaceae</taxon>
        <taxon>Rossellomorea</taxon>
    </lineage>
</organism>
<protein>
    <submittedName>
        <fullName evidence="8">DEAD/DEAH box helicase</fullName>
    </submittedName>
</protein>
<dbReference type="FunFam" id="3.40.50.300:FF:000533">
    <property type="entry name" value="Helicase, Snf2 family"/>
    <property type="match status" value="1"/>
</dbReference>
<keyword evidence="3" id="KW-0175">Coiled coil</keyword>
<reference evidence="8 9" key="1">
    <citation type="submission" date="2019-08" db="EMBL/GenBank/DDBJ databases">
        <title>Bacillus genomes from the desert of Cuatro Cienegas, Coahuila.</title>
        <authorList>
            <person name="Olmedo-Alvarez G."/>
        </authorList>
    </citation>
    <scope>NUCLEOTIDE SEQUENCE [LARGE SCALE GENOMIC DNA]</scope>
    <source>
        <strain evidence="8 9">CH128b_4D</strain>
    </source>
</reference>
<evidence type="ECO:0000259" key="6">
    <source>
        <dbReference type="PROSITE" id="PS51194"/>
    </source>
</evidence>
<dbReference type="PANTHER" id="PTHR10799">
    <property type="entry name" value="SNF2/RAD54 HELICASE FAMILY"/>
    <property type="match status" value="1"/>
</dbReference>
<dbReference type="Gene3D" id="3.40.50.300">
    <property type="entry name" value="P-loop containing nucleotide triphosphate hydrolases"/>
    <property type="match status" value="1"/>
</dbReference>